<dbReference type="Proteomes" id="UP000423065">
    <property type="component" value="Segment"/>
</dbReference>
<keyword evidence="3" id="KW-1185">Reference proteome</keyword>
<dbReference type="KEGG" id="vg:64766850"/>
<dbReference type="RefSeq" id="YP_010059618.1">
    <property type="nucleotide sequence ID" value="NC_054726.1"/>
</dbReference>
<keyword evidence="1" id="KW-1133">Transmembrane helix</keyword>
<keyword evidence="1" id="KW-0812">Transmembrane</keyword>
<dbReference type="EMBL" id="MN586040">
    <property type="protein sequence ID" value="QGJ95003.1"/>
    <property type="molecule type" value="Genomic_DNA"/>
</dbReference>
<organism evidence="2 3">
    <name type="scientific">Gordonia phage Stormageddon</name>
    <dbReference type="NCBI Taxonomy" id="2656541"/>
    <lineage>
        <taxon>Viruses</taxon>
        <taxon>Duplodnaviria</taxon>
        <taxon>Heunggongvirae</taxon>
        <taxon>Uroviricota</taxon>
        <taxon>Caudoviricetes</taxon>
        <taxon>Stormageddonvirus</taxon>
        <taxon>Stormageddonvirus Stormageddon</taxon>
    </lineage>
</organism>
<sequence>MSVPEYATTGVVLLALLIGMYCSADHLRRLRRQSMDWTENARQLIAMEDAALARRCSEENARWLEDPTHYLMEVTGLDVAKVLFGYVQREKVSLVKAPRPRHTTAGSLPNTEIVLHFTRPEELVSQIVAMSRVSPPTGGQLARIVREVEDGSIDL</sequence>
<evidence type="ECO:0000313" key="2">
    <source>
        <dbReference type="EMBL" id="QGJ95003.1"/>
    </source>
</evidence>
<evidence type="ECO:0000313" key="3">
    <source>
        <dbReference type="Proteomes" id="UP000423065"/>
    </source>
</evidence>
<name>A0A649VTW3_9CAUD</name>
<reference evidence="2 3" key="1">
    <citation type="submission" date="2019-10" db="EMBL/GenBank/DDBJ databases">
        <authorList>
            <person name="Garlena R.A."/>
            <person name="Russell D.A."/>
            <person name="Pope W.H."/>
            <person name="Jacobs-Sera D."/>
            <person name="Hatfull G.F."/>
        </authorList>
    </citation>
    <scope>NUCLEOTIDE SEQUENCE [LARGE SCALE GENOMIC DNA]</scope>
</reference>
<gene>
    <name evidence="2" type="primary">143</name>
    <name evidence="2" type="ORF">SEA_STORMAGEDDON_143</name>
</gene>
<dbReference type="GeneID" id="64766850"/>
<feature type="transmembrane region" description="Helical" evidence="1">
    <location>
        <begin position="6"/>
        <end position="24"/>
    </location>
</feature>
<keyword evidence="1" id="KW-0472">Membrane</keyword>
<accession>A0A649VTW3</accession>
<evidence type="ECO:0000256" key="1">
    <source>
        <dbReference type="SAM" id="Phobius"/>
    </source>
</evidence>
<proteinExistence type="predicted"/>
<protein>
    <submittedName>
        <fullName evidence="2">Uncharacterized protein</fullName>
    </submittedName>
</protein>